<organism evidence="4 5">
    <name type="scientific">Escallonia herrerae</name>
    <dbReference type="NCBI Taxonomy" id="1293975"/>
    <lineage>
        <taxon>Eukaryota</taxon>
        <taxon>Viridiplantae</taxon>
        <taxon>Streptophyta</taxon>
        <taxon>Embryophyta</taxon>
        <taxon>Tracheophyta</taxon>
        <taxon>Spermatophyta</taxon>
        <taxon>Magnoliopsida</taxon>
        <taxon>eudicotyledons</taxon>
        <taxon>Gunneridae</taxon>
        <taxon>Pentapetalae</taxon>
        <taxon>asterids</taxon>
        <taxon>campanulids</taxon>
        <taxon>Escalloniales</taxon>
        <taxon>Escalloniaceae</taxon>
        <taxon>Escallonia</taxon>
    </lineage>
</organism>
<keyword evidence="5" id="KW-1185">Reference proteome</keyword>
<dbReference type="EMBL" id="JAVXUP010002351">
    <property type="protein sequence ID" value="KAK3003862.1"/>
    <property type="molecule type" value="Genomic_DNA"/>
</dbReference>
<evidence type="ECO:0000256" key="1">
    <source>
        <dbReference type="SAM" id="MobiDB-lite"/>
    </source>
</evidence>
<sequence length="366" mass="40455">MDPAQPISIILDGSNYILWAQAMRSFIKGKKLWRYLTGDITIPVQTAASRRSSSSSFQQECRYGHEFGHKTVDCPVRPCRLCRKIGTGHFPKDCPRNPEKWSKNTSSTSAPPKQEIQYRFKPPSQSAAAAADDDDVLNNSSSSALSVNDVAEIVKQIMSNSGTPSSSALSVTSGNSSWYFDSGCCNHMTSDPFSFVSKQHMSHYPLIHTVDGCHMPVNHVGHVSTSTLSLPDTYFIPSLKLNLISVGQLCDLGFDLHFSHTGCCVQDPETGQTIGMGRKVGRLFELINLSIPHRPMMPPQSATSVTSQHSLELWHSRLGSDLDGISNLKQYLNHHFEMKDLGTLRYFLGLEVSTTSDGYYLSQTMV</sequence>
<evidence type="ECO:0000259" key="3">
    <source>
        <dbReference type="Pfam" id="PF22936"/>
    </source>
</evidence>
<proteinExistence type="predicted"/>
<evidence type="ECO:0000259" key="2">
    <source>
        <dbReference type="Pfam" id="PF14244"/>
    </source>
</evidence>
<evidence type="ECO:0008006" key="6">
    <source>
        <dbReference type="Google" id="ProtNLM"/>
    </source>
</evidence>
<reference evidence="4" key="1">
    <citation type="submission" date="2022-12" db="EMBL/GenBank/DDBJ databases">
        <title>Draft genome assemblies for two species of Escallonia (Escalloniales).</title>
        <authorList>
            <person name="Chanderbali A."/>
            <person name="Dervinis C."/>
            <person name="Anghel I."/>
            <person name="Soltis D."/>
            <person name="Soltis P."/>
            <person name="Zapata F."/>
        </authorList>
    </citation>
    <scope>NUCLEOTIDE SEQUENCE</scope>
    <source>
        <strain evidence="4">UCBG64.0493</strain>
        <tissue evidence="4">Leaf</tissue>
    </source>
</reference>
<dbReference type="Pfam" id="PF14244">
    <property type="entry name" value="Retrotran_gag_3"/>
    <property type="match status" value="1"/>
</dbReference>
<name>A0AA88V8G5_9ASTE</name>
<gene>
    <name evidence="4" type="ORF">RJ639_019499</name>
</gene>
<feature type="region of interest" description="Disordered" evidence="1">
    <location>
        <begin position="93"/>
        <end position="115"/>
    </location>
</feature>
<protein>
    <recommendedName>
        <fullName evidence="6">Gag-pol polyprotein</fullName>
    </recommendedName>
</protein>
<dbReference type="Pfam" id="PF22936">
    <property type="entry name" value="Pol_BBD"/>
    <property type="match status" value="1"/>
</dbReference>
<feature type="domain" description="Retrotransposon Copia-like N-terminal" evidence="2">
    <location>
        <begin position="7"/>
        <end position="42"/>
    </location>
</feature>
<comment type="caution">
    <text evidence="4">The sequence shown here is derived from an EMBL/GenBank/DDBJ whole genome shotgun (WGS) entry which is preliminary data.</text>
</comment>
<dbReference type="InterPro" id="IPR054722">
    <property type="entry name" value="PolX-like_BBD"/>
</dbReference>
<evidence type="ECO:0000313" key="4">
    <source>
        <dbReference type="EMBL" id="KAK3003862.1"/>
    </source>
</evidence>
<dbReference type="Proteomes" id="UP001188597">
    <property type="component" value="Unassembled WGS sequence"/>
</dbReference>
<accession>A0AA88V8G5</accession>
<dbReference type="AlphaFoldDB" id="A0AA88V8G5"/>
<feature type="domain" description="Retrovirus-related Pol polyprotein from transposon TNT 1-94-like beta-barrel" evidence="3">
    <location>
        <begin position="178"/>
        <end position="254"/>
    </location>
</feature>
<feature type="region of interest" description="Disordered" evidence="1">
    <location>
        <begin position="122"/>
        <end position="141"/>
    </location>
</feature>
<evidence type="ECO:0000313" key="5">
    <source>
        <dbReference type="Proteomes" id="UP001188597"/>
    </source>
</evidence>
<dbReference type="InterPro" id="IPR029472">
    <property type="entry name" value="Copia-like_N"/>
</dbReference>
<feature type="compositionally biased region" description="Basic and acidic residues" evidence="1">
    <location>
        <begin position="93"/>
        <end position="102"/>
    </location>
</feature>